<protein>
    <submittedName>
        <fullName evidence="1">Uncharacterized protein</fullName>
    </submittedName>
</protein>
<evidence type="ECO:0000313" key="2">
    <source>
        <dbReference type="Proteomes" id="UP000324632"/>
    </source>
</evidence>
<name>A0A5A9N5S3_9TELE</name>
<accession>A0A5A9N5S3</accession>
<gene>
    <name evidence="1" type="ORF">E1301_Tti017261</name>
</gene>
<dbReference type="EMBL" id="SOYY01000022">
    <property type="protein sequence ID" value="KAA0704558.1"/>
    <property type="molecule type" value="Genomic_DNA"/>
</dbReference>
<dbReference type="AlphaFoldDB" id="A0A5A9N5S3"/>
<sequence length="252" mass="28075">MADRVILSRKTEKNGVKGLQERSRSEDFISGGGSQTCRLLRKSKRSLLEQRFLRTRSSGQCEGAESLRKKSEGLAVLMERLAADAHAVLKLHMAAFVLEYPLRMSLPDAKSPGLGMRSCSHYESNSEHLRDSEKGRASAGLEIESDINTFYPSCHKTRVDETLGHKSNYSLNIALKGQPKANRNAGITANWRHWRAVLDDRLALNEGETEVSRRCSVEAGDEKCRQDFPGCKERGEDVNITVMISDNANVLP</sequence>
<proteinExistence type="predicted"/>
<reference evidence="1 2" key="1">
    <citation type="journal article" date="2019" name="Mol. Ecol. Resour.">
        <title>Chromosome-level genome assembly of Triplophysa tibetana, a fish adapted to the harsh high-altitude environment of the Tibetan Plateau.</title>
        <authorList>
            <person name="Yang X."/>
            <person name="Liu H."/>
            <person name="Ma Z."/>
            <person name="Zou Y."/>
            <person name="Zou M."/>
            <person name="Mao Y."/>
            <person name="Li X."/>
            <person name="Wang H."/>
            <person name="Chen T."/>
            <person name="Wang W."/>
            <person name="Yang R."/>
        </authorList>
    </citation>
    <scope>NUCLEOTIDE SEQUENCE [LARGE SCALE GENOMIC DNA]</scope>
    <source>
        <strain evidence="1">TTIB1903HZAU</strain>
        <tissue evidence="1">Muscle</tissue>
    </source>
</reference>
<organism evidence="1 2">
    <name type="scientific">Triplophysa tibetana</name>
    <dbReference type="NCBI Taxonomy" id="1572043"/>
    <lineage>
        <taxon>Eukaryota</taxon>
        <taxon>Metazoa</taxon>
        <taxon>Chordata</taxon>
        <taxon>Craniata</taxon>
        <taxon>Vertebrata</taxon>
        <taxon>Euteleostomi</taxon>
        <taxon>Actinopterygii</taxon>
        <taxon>Neopterygii</taxon>
        <taxon>Teleostei</taxon>
        <taxon>Ostariophysi</taxon>
        <taxon>Cypriniformes</taxon>
        <taxon>Nemacheilidae</taxon>
        <taxon>Triplophysa</taxon>
    </lineage>
</organism>
<keyword evidence="2" id="KW-1185">Reference proteome</keyword>
<comment type="caution">
    <text evidence="1">The sequence shown here is derived from an EMBL/GenBank/DDBJ whole genome shotgun (WGS) entry which is preliminary data.</text>
</comment>
<dbReference type="Proteomes" id="UP000324632">
    <property type="component" value="Chromosome 22"/>
</dbReference>
<evidence type="ECO:0000313" key="1">
    <source>
        <dbReference type="EMBL" id="KAA0704558.1"/>
    </source>
</evidence>